<evidence type="ECO:0000256" key="6">
    <source>
        <dbReference type="PIRNR" id="PIRNR001174"/>
    </source>
</evidence>
<dbReference type="InterPro" id="IPR027417">
    <property type="entry name" value="P-loop_NTPase"/>
</dbReference>
<dbReference type="InterPro" id="IPR003111">
    <property type="entry name" value="Lon_prtase_N"/>
</dbReference>
<feature type="active site" evidence="7">
    <location>
        <position position="789"/>
    </location>
</feature>
<evidence type="ECO:0000256" key="7">
    <source>
        <dbReference type="PROSITE-ProRule" id="PRU01122"/>
    </source>
</evidence>
<protein>
    <recommendedName>
        <fullName evidence="6">Lon protease</fullName>
        <ecNumber evidence="6">3.4.21.53</ecNumber>
    </recommendedName>
</protein>
<accession>A0ABY8MEM7</accession>
<evidence type="ECO:0000256" key="8">
    <source>
        <dbReference type="RuleBase" id="RU000591"/>
    </source>
</evidence>
<keyword evidence="2 6" id="KW-0547">Nucleotide-binding</keyword>
<gene>
    <name evidence="12" type="primary">lon</name>
    <name evidence="12" type="ORF">P0082_08060</name>
</gene>
<dbReference type="EMBL" id="CP123443">
    <property type="protein sequence ID" value="WGK68434.1"/>
    <property type="molecule type" value="Genomic_DNA"/>
</dbReference>
<dbReference type="Gene3D" id="2.30.130.40">
    <property type="entry name" value="LON domain-like"/>
    <property type="match status" value="1"/>
</dbReference>
<evidence type="ECO:0000256" key="5">
    <source>
        <dbReference type="ARBA" id="ARBA00022840"/>
    </source>
</evidence>
<comment type="subcellular location">
    <subcellularLocation>
        <location evidence="6">Cytoplasm</location>
    </subcellularLocation>
</comment>
<dbReference type="PROSITE" id="PS01046">
    <property type="entry name" value="LON_SER"/>
    <property type="match status" value="1"/>
</dbReference>
<dbReference type="Gene3D" id="1.20.58.1480">
    <property type="match status" value="1"/>
</dbReference>
<dbReference type="InterPro" id="IPR020568">
    <property type="entry name" value="Ribosomal_Su5_D2-typ_SF"/>
</dbReference>
<dbReference type="PROSITE" id="PS51787">
    <property type="entry name" value="LON_N"/>
    <property type="match status" value="1"/>
</dbReference>
<evidence type="ECO:0000259" key="11">
    <source>
        <dbReference type="PROSITE" id="PS51787"/>
    </source>
</evidence>
<dbReference type="NCBIfam" id="TIGR00763">
    <property type="entry name" value="lon"/>
    <property type="match status" value="1"/>
</dbReference>
<dbReference type="PANTHER" id="PTHR10046">
    <property type="entry name" value="ATP DEPENDENT LON PROTEASE FAMILY MEMBER"/>
    <property type="match status" value="1"/>
</dbReference>
<dbReference type="SMART" id="SM00382">
    <property type="entry name" value="AAA"/>
    <property type="match status" value="1"/>
</dbReference>
<proteinExistence type="inferred from homology"/>
<dbReference type="InterPro" id="IPR003593">
    <property type="entry name" value="AAA+_ATPase"/>
</dbReference>
<dbReference type="InterPro" id="IPR027065">
    <property type="entry name" value="Lon_Prtase"/>
</dbReference>
<dbReference type="InterPro" id="IPR046336">
    <property type="entry name" value="Lon_prtase_N_sf"/>
</dbReference>
<dbReference type="GO" id="GO:0004252">
    <property type="term" value="F:serine-type endopeptidase activity"/>
    <property type="evidence" value="ECO:0007669"/>
    <property type="project" value="UniProtKB-EC"/>
</dbReference>
<keyword evidence="3 6" id="KW-0378">Hydrolase</keyword>
<evidence type="ECO:0000256" key="3">
    <source>
        <dbReference type="ARBA" id="ARBA00022801"/>
    </source>
</evidence>
<dbReference type="Pfam" id="PF00004">
    <property type="entry name" value="AAA"/>
    <property type="match status" value="1"/>
</dbReference>
<dbReference type="Gene3D" id="1.20.5.5270">
    <property type="match status" value="1"/>
</dbReference>
<evidence type="ECO:0000256" key="9">
    <source>
        <dbReference type="SAM" id="MobiDB-lite"/>
    </source>
</evidence>
<dbReference type="RefSeq" id="WP_326926615.1">
    <property type="nucleotide sequence ID" value="NZ_CP123443.1"/>
</dbReference>
<keyword evidence="13" id="KW-1185">Reference proteome</keyword>
<dbReference type="InterPro" id="IPR008268">
    <property type="entry name" value="Peptidase_S16_AS"/>
</dbReference>
<evidence type="ECO:0000313" key="13">
    <source>
        <dbReference type="Proteomes" id="UP001228690"/>
    </source>
</evidence>
<dbReference type="PRINTS" id="PR00830">
    <property type="entry name" value="ENDOLAPTASE"/>
</dbReference>
<evidence type="ECO:0000313" key="12">
    <source>
        <dbReference type="EMBL" id="WGK68434.1"/>
    </source>
</evidence>
<dbReference type="Pfam" id="PF05362">
    <property type="entry name" value="Lon_C"/>
    <property type="match status" value="1"/>
</dbReference>
<feature type="region of interest" description="Disordered" evidence="9">
    <location>
        <begin position="349"/>
        <end position="368"/>
    </location>
</feature>
<keyword evidence="6" id="KW-0963">Cytoplasm</keyword>
<dbReference type="SUPFAM" id="SSF88697">
    <property type="entry name" value="PUA domain-like"/>
    <property type="match status" value="1"/>
</dbReference>
<dbReference type="InterPro" id="IPR008269">
    <property type="entry name" value="Lon_proteolytic"/>
</dbReference>
<feature type="active site" evidence="7">
    <location>
        <position position="746"/>
    </location>
</feature>
<dbReference type="InterPro" id="IPR004815">
    <property type="entry name" value="Lon_bac/euk-typ"/>
</dbReference>
<dbReference type="Proteomes" id="UP001228690">
    <property type="component" value="Chromosome"/>
</dbReference>
<evidence type="ECO:0000259" key="10">
    <source>
        <dbReference type="PROSITE" id="PS51786"/>
    </source>
</evidence>
<keyword evidence="5 6" id="KW-0067">ATP-binding</keyword>
<dbReference type="Gene3D" id="1.10.8.60">
    <property type="match status" value="1"/>
</dbReference>
<organism evidence="12 13">
    <name type="scientific">Candidatus Haliotispira prima</name>
    <dbReference type="NCBI Taxonomy" id="3034016"/>
    <lineage>
        <taxon>Bacteria</taxon>
        <taxon>Pseudomonadati</taxon>
        <taxon>Spirochaetota</taxon>
        <taxon>Spirochaetia</taxon>
        <taxon>Spirochaetales</taxon>
        <taxon>Spirochaetaceae</taxon>
        <taxon>Candidatus Haliotispira</taxon>
    </lineage>
</organism>
<dbReference type="CDD" id="cd19500">
    <property type="entry name" value="RecA-like_Lon"/>
    <property type="match status" value="1"/>
</dbReference>
<dbReference type="SUPFAM" id="SSF52540">
    <property type="entry name" value="P-loop containing nucleoside triphosphate hydrolases"/>
    <property type="match status" value="1"/>
</dbReference>
<dbReference type="InterPro" id="IPR054594">
    <property type="entry name" value="Lon_lid"/>
</dbReference>
<dbReference type="PROSITE" id="PS51786">
    <property type="entry name" value="LON_PROTEOLYTIC"/>
    <property type="match status" value="1"/>
</dbReference>
<dbReference type="Gene3D" id="3.40.50.300">
    <property type="entry name" value="P-loop containing nucleotide triphosphate hydrolases"/>
    <property type="match status" value="1"/>
</dbReference>
<dbReference type="Pfam" id="PF02190">
    <property type="entry name" value="LON_substr_bdg"/>
    <property type="match status" value="1"/>
</dbReference>
<feature type="domain" description="Lon proteolytic" evidence="10">
    <location>
        <begin position="659"/>
        <end position="840"/>
    </location>
</feature>
<feature type="domain" description="Lon N-terminal" evidence="11">
    <location>
        <begin position="1"/>
        <end position="206"/>
    </location>
</feature>
<reference evidence="12 13" key="1">
    <citation type="submission" date="2023-04" db="EMBL/GenBank/DDBJ databases">
        <title>Spirochaete genome identified in red abalone sample constitutes a novel genus.</title>
        <authorList>
            <person name="Sharma S.P."/>
            <person name="Purcell C.M."/>
            <person name="Hyde J.R."/>
            <person name="Severin A.J."/>
        </authorList>
    </citation>
    <scope>NUCLEOTIDE SEQUENCE [LARGE SCALE GENOMIC DNA]</scope>
    <source>
        <strain evidence="12 13">SP-2023</strain>
    </source>
</reference>
<dbReference type="PIRSF" id="PIRSF001174">
    <property type="entry name" value="Lon_proteas"/>
    <property type="match status" value="1"/>
</dbReference>
<evidence type="ECO:0000256" key="2">
    <source>
        <dbReference type="ARBA" id="ARBA00022741"/>
    </source>
</evidence>
<comment type="similarity">
    <text evidence="6 7 8">Belongs to the peptidase S16 family.</text>
</comment>
<dbReference type="InterPro" id="IPR014721">
    <property type="entry name" value="Ribsml_uS5_D2-typ_fold_subgr"/>
</dbReference>
<comment type="subunit">
    <text evidence="6">Homohexamer. Organized in a ring with a central cavity.</text>
</comment>
<feature type="region of interest" description="Disordered" evidence="9">
    <location>
        <begin position="241"/>
        <end position="261"/>
    </location>
</feature>
<evidence type="ECO:0000256" key="1">
    <source>
        <dbReference type="ARBA" id="ARBA00022670"/>
    </source>
</evidence>
<dbReference type="EC" id="3.4.21.53" evidence="6"/>
<name>A0ABY8MEM7_9SPIO</name>
<dbReference type="SMART" id="SM00464">
    <property type="entry name" value="LON"/>
    <property type="match status" value="1"/>
</dbReference>
<dbReference type="Pfam" id="PF22667">
    <property type="entry name" value="Lon_lid"/>
    <property type="match status" value="1"/>
</dbReference>
<keyword evidence="1 6" id="KW-0645">Protease</keyword>
<comment type="catalytic activity">
    <reaction evidence="6 7">
        <text>Hydrolysis of proteins in presence of ATP.</text>
        <dbReference type="EC" id="3.4.21.53"/>
    </reaction>
</comment>
<feature type="compositionally biased region" description="Basic and acidic residues" evidence="9">
    <location>
        <begin position="251"/>
        <end position="260"/>
    </location>
</feature>
<evidence type="ECO:0000256" key="4">
    <source>
        <dbReference type="ARBA" id="ARBA00022825"/>
    </source>
</evidence>
<dbReference type="SUPFAM" id="SSF54211">
    <property type="entry name" value="Ribosomal protein S5 domain 2-like"/>
    <property type="match status" value="1"/>
</dbReference>
<dbReference type="Gene3D" id="3.30.230.10">
    <property type="match status" value="1"/>
</dbReference>
<dbReference type="InterPro" id="IPR015947">
    <property type="entry name" value="PUA-like_sf"/>
</dbReference>
<keyword evidence="4 6" id="KW-0720">Serine protease</keyword>
<dbReference type="InterPro" id="IPR003959">
    <property type="entry name" value="ATPase_AAA_core"/>
</dbReference>
<sequence length="875" mass="98079">MPYLPIYEPILFPYTKGDLVVGKPESRAAIERALAEDHNILLCYKGEKEDGGHELKELAPVAILCHINNFMRYPDNSVRISVEGVVTVELQAIQSNGSGPQLAGFKVRDRGLDSGQSNTREGLKDKKIFATVSLVIKEAFSEYVRDNRQLPHKLLKLVSDARDPQVLMSLICSNIKMPRSQKLYFLEHLGSLTHLEELGVTLGIEKEVIQIKEGLSSRVRKRLDQSQKEFILQEQIKEIQRELGGEEDDPTGSRELERRLNSKQLPQVVQGKVRRELRRLQNLQPASPESGILRAYLELIEELPWHQVTEDRVDIMGAQAILDSEHYGLEEAKERILDYLAVRSLQAGQERKEEQKASPGETVDPYGVIPTRRKSHLRGPILCLTGPPGTGKTSLGESIAKTLNRKFVRIALGGLRDEAEIRGHRRTYVGALPGKIIQAFRRAQACNPVILLDEIDKVSNDFRGDPASALLEVLDTEQNHSFTDHYLELPYDLSKGLFIMTANDLDEIDLPLLDRMEIIEIPGYTIYEKLNIARKHLIPKQLEENGITDSSLEIPDETLSRLISEYTMESGVRTLERVIAKLIRKLVRAFLREQETRPGSYARNSAFLHENQEFSRIDSNSPDSWSDLLIGHKWEITPEILLECLGTPQYDPYEQLQESWIKGFALGLAWTAVGGRLLPVETRQVRGSGSLILTGKLGEVMKESAQIAYSLIQQLFEEYSIDGESLENQDLHIHVPEGAIPKDGPSAGITIAAAMLSALSGRPVRKDVAMTGEVTLTDQLLPVGGIREKVLAAHRRGFGHVLLPKKNKRDTEKLPEQILESMNFHYFHSVIEALQFLLPESAVGSTEALGISVAPCIEAESEPEVVLAEARESER</sequence>